<sequence length="125" mass="14163">MRRILSLSVSVDPGAIRSINMVCTKENGEIVTPDTFKYASRVIHYELGILFNFHSLRHTHATTLIENGANMKDVQKRLGHTRLSTTMDTYTHPTEKMADDTVAIFEKHVCQRKENFVGKSLANNT</sequence>
<comment type="caution">
    <text evidence="3">The sequence shown here is derived from an EMBL/GenBank/DDBJ whole genome shotgun (WGS) entry which is preliminary data.</text>
</comment>
<accession>A0ABT8QV01</accession>
<name>A0ABT8QV01_9FIRM</name>
<gene>
    <name evidence="3" type="ORF">M8H41_20275</name>
</gene>
<evidence type="ECO:0000256" key="1">
    <source>
        <dbReference type="ARBA" id="ARBA00023172"/>
    </source>
</evidence>
<dbReference type="InterPro" id="IPR013762">
    <property type="entry name" value="Integrase-like_cat_sf"/>
</dbReference>
<evidence type="ECO:0000313" key="3">
    <source>
        <dbReference type="EMBL" id="MDO0825170.1"/>
    </source>
</evidence>
<dbReference type="SUPFAM" id="SSF56349">
    <property type="entry name" value="DNA breaking-rejoining enzymes"/>
    <property type="match status" value="1"/>
</dbReference>
<protein>
    <submittedName>
        <fullName evidence="3">Tyrosine-type recombinase/integrase</fullName>
    </submittedName>
</protein>
<dbReference type="EMBL" id="JAMJEV010000021">
    <property type="protein sequence ID" value="MDO0825170.1"/>
    <property type="molecule type" value="Genomic_DNA"/>
</dbReference>
<evidence type="ECO:0000313" key="4">
    <source>
        <dbReference type="Proteomes" id="UP001176021"/>
    </source>
</evidence>
<keyword evidence="4" id="KW-1185">Reference proteome</keyword>
<dbReference type="PROSITE" id="PS51898">
    <property type="entry name" value="TYR_RECOMBINASE"/>
    <property type="match status" value="1"/>
</dbReference>
<dbReference type="Gene3D" id="1.10.443.10">
    <property type="entry name" value="Intergrase catalytic core"/>
    <property type="match status" value="1"/>
</dbReference>
<dbReference type="InterPro" id="IPR011010">
    <property type="entry name" value="DNA_brk_join_enz"/>
</dbReference>
<evidence type="ECO:0000259" key="2">
    <source>
        <dbReference type="PROSITE" id="PS51898"/>
    </source>
</evidence>
<organism evidence="3 4">
    <name type="scientific">Desulfosporosinus nitroreducens</name>
    <dbReference type="NCBI Taxonomy" id="2018668"/>
    <lineage>
        <taxon>Bacteria</taxon>
        <taxon>Bacillati</taxon>
        <taxon>Bacillota</taxon>
        <taxon>Clostridia</taxon>
        <taxon>Eubacteriales</taxon>
        <taxon>Desulfitobacteriaceae</taxon>
        <taxon>Desulfosporosinus</taxon>
    </lineage>
</organism>
<dbReference type="RefSeq" id="WP_366946858.1">
    <property type="nucleotide sequence ID" value="NZ_JAMJEV010000021.1"/>
</dbReference>
<reference evidence="3" key="1">
    <citation type="submission" date="2022-05" db="EMBL/GenBank/DDBJ databases">
        <title>Expanded diversity of anoxic marine methylotrophy in a Black Sea sulfate reducing microorganism.</title>
        <authorList>
            <person name="Fischer P.Q."/>
            <person name="Stams A.J.M."/>
            <person name="Villanueva L."/>
            <person name="Sousa D.Z."/>
        </authorList>
    </citation>
    <scope>NUCLEOTIDE SEQUENCE</scope>
    <source>
        <strain evidence="3">P130</strain>
    </source>
</reference>
<dbReference type="Pfam" id="PF00589">
    <property type="entry name" value="Phage_integrase"/>
    <property type="match status" value="1"/>
</dbReference>
<dbReference type="Proteomes" id="UP001176021">
    <property type="component" value="Unassembled WGS sequence"/>
</dbReference>
<proteinExistence type="predicted"/>
<feature type="domain" description="Tyr recombinase" evidence="2">
    <location>
        <begin position="1"/>
        <end position="103"/>
    </location>
</feature>
<dbReference type="InterPro" id="IPR002104">
    <property type="entry name" value="Integrase_catalytic"/>
</dbReference>
<keyword evidence="1" id="KW-0233">DNA recombination</keyword>